<dbReference type="RefSeq" id="XP_029741182.1">
    <property type="nucleotide sequence ID" value="XM_029882327.1"/>
</dbReference>
<feature type="compositionally biased region" description="Polar residues" evidence="1">
    <location>
        <begin position="286"/>
        <end position="316"/>
    </location>
</feature>
<feature type="compositionally biased region" description="Polar residues" evidence="1">
    <location>
        <begin position="468"/>
        <end position="482"/>
    </location>
</feature>
<accession>A0A4U7KY51</accession>
<feature type="compositionally biased region" description="Polar residues" evidence="1">
    <location>
        <begin position="564"/>
        <end position="575"/>
    </location>
</feature>
<feature type="compositionally biased region" description="Polar residues" evidence="1">
    <location>
        <begin position="541"/>
        <end position="555"/>
    </location>
</feature>
<evidence type="ECO:0000313" key="4">
    <source>
        <dbReference type="Proteomes" id="UP000306050"/>
    </source>
</evidence>
<dbReference type="AlphaFoldDB" id="A0A4U7KY51"/>
<evidence type="ECO:0000256" key="1">
    <source>
        <dbReference type="SAM" id="MobiDB-lite"/>
    </source>
</evidence>
<feature type="region of interest" description="Disordered" evidence="1">
    <location>
        <begin position="456"/>
        <end position="664"/>
    </location>
</feature>
<dbReference type="Proteomes" id="UP000306050">
    <property type="component" value="Chromosome SGRAM_12"/>
</dbReference>
<sequence>MGLINLVLKAVILVLDLRDTYHALDTVKLDEIARSERQVLVRNAQDGTKQLATRKRVGTSKRKAAVRSALTTVLVWNLFNKLEPLCDRTIAWFVPFYDTFKTLLLVWMLFTRSYGASILVFRILAPIIRPYEPVFDAIFVLALALSIWISKLLAPTAAKCAKLAHNLRSTLQQNAGSDAIPPAPSLVPAPSSQGRAPQRKASATSIRGKAGKRPPPPPSPPASNKISPASAAAASSAGKSNPQRQANIAVAKARQVLPGRASNGSLAATRRVLQELPVPSHAFDSVKTQAGPSASSPAPETNNATSGHAASGSGNNAMAVKTEPSDPTFAPSAATLGAPPTPPTGLQNYAFIPGLTPQRSGPASFASPTPHFPGGFAFSAAASTSANRFQASARVPLTTQMAPLSLASQIAAPLGAPHLRGSPNVVSDSIPTHESVTSAKDDRIVPPPFQAAVVRKVASQRSLKSKAAKSTQQNGNKAATVSNDRKRARSDDASGGEVGESEGPASSSSSPRKRVKSVAGQDTIRKRVAGSVTAAKARTKPATSTNGQAATSGGSIATRKRDGTNGTTSTATHKSTVPARSASALKSVNGNTTAGKSGSIEEKAKATTTSSKATSAKVSAHRTAVKKAPSTSKSRSSSTEAAGGAEQPPPQRLTRSRTKQNLLD</sequence>
<protein>
    <submittedName>
        <fullName evidence="3">Uncharacterized protein</fullName>
    </submittedName>
</protein>
<evidence type="ECO:0000313" key="3">
    <source>
        <dbReference type="EMBL" id="TKY89197.1"/>
    </source>
</evidence>
<reference evidence="3 4" key="1">
    <citation type="submission" date="2019-05" db="EMBL/GenBank/DDBJ databases">
        <title>Sporisorium graminicola CBS 10092 draft sequencing and annotation.</title>
        <authorList>
            <person name="Solano-Gonzalez S."/>
            <person name="Caddick M.X."/>
            <person name="Darby A."/>
        </authorList>
    </citation>
    <scope>NUCLEOTIDE SEQUENCE [LARGE SCALE GENOMIC DNA]</scope>
    <source>
        <strain evidence="3 4">CBS 10092</strain>
    </source>
</reference>
<feature type="region of interest" description="Disordered" evidence="1">
    <location>
        <begin position="422"/>
        <end position="444"/>
    </location>
</feature>
<feature type="compositionally biased region" description="Basic and acidic residues" evidence="1">
    <location>
        <begin position="483"/>
        <end position="492"/>
    </location>
</feature>
<feature type="compositionally biased region" description="Low complexity" evidence="1">
    <location>
        <begin position="606"/>
        <end position="618"/>
    </location>
</feature>
<feature type="compositionally biased region" description="Polar residues" evidence="1">
    <location>
        <begin position="584"/>
        <end position="596"/>
    </location>
</feature>
<feature type="compositionally biased region" description="Low complexity" evidence="1">
    <location>
        <begin position="222"/>
        <end position="242"/>
    </location>
</feature>
<keyword evidence="2" id="KW-0732">Signal</keyword>
<dbReference type="InterPro" id="IPR004345">
    <property type="entry name" value="TB2_DP1_HVA22"/>
</dbReference>
<dbReference type="Pfam" id="PF03134">
    <property type="entry name" value="TB2_DP1_HVA22"/>
    <property type="match status" value="1"/>
</dbReference>
<name>A0A4U7KY51_9BASI</name>
<feature type="compositionally biased region" description="Low complexity" evidence="1">
    <location>
        <begin position="630"/>
        <end position="639"/>
    </location>
</feature>
<proteinExistence type="predicted"/>
<feature type="chain" id="PRO_5021035153" evidence="2">
    <location>
        <begin position="24"/>
        <end position="664"/>
    </location>
</feature>
<dbReference type="EMBL" id="SRRM01000005">
    <property type="protein sequence ID" value="TKY89197.1"/>
    <property type="molecule type" value="Genomic_DNA"/>
</dbReference>
<organism evidence="3 4">
    <name type="scientific">Sporisorium graminicola</name>
    <dbReference type="NCBI Taxonomy" id="280036"/>
    <lineage>
        <taxon>Eukaryota</taxon>
        <taxon>Fungi</taxon>
        <taxon>Dikarya</taxon>
        <taxon>Basidiomycota</taxon>
        <taxon>Ustilaginomycotina</taxon>
        <taxon>Ustilaginomycetes</taxon>
        <taxon>Ustilaginales</taxon>
        <taxon>Ustilaginaceae</taxon>
        <taxon>Sporisorium</taxon>
    </lineage>
</organism>
<feature type="signal peptide" evidence="2">
    <location>
        <begin position="1"/>
        <end position="23"/>
    </location>
</feature>
<dbReference type="GeneID" id="40724623"/>
<keyword evidence="4" id="KW-1185">Reference proteome</keyword>
<dbReference type="OrthoDB" id="434647at2759"/>
<gene>
    <name evidence="3" type="ORF">EX895_001728</name>
</gene>
<evidence type="ECO:0000256" key="2">
    <source>
        <dbReference type="SAM" id="SignalP"/>
    </source>
</evidence>
<feature type="compositionally biased region" description="Polar residues" evidence="1">
    <location>
        <begin position="424"/>
        <end position="438"/>
    </location>
</feature>
<dbReference type="KEGG" id="sgra:EX895_001728"/>
<feature type="region of interest" description="Disordered" evidence="1">
    <location>
        <begin position="179"/>
        <end position="244"/>
    </location>
</feature>
<feature type="region of interest" description="Disordered" evidence="1">
    <location>
        <begin position="284"/>
        <end position="354"/>
    </location>
</feature>
<comment type="caution">
    <text evidence="3">The sequence shown here is derived from an EMBL/GenBank/DDBJ whole genome shotgun (WGS) entry which is preliminary data.</text>
</comment>
<feature type="compositionally biased region" description="Low complexity" evidence="1">
    <location>
        <begin position="501"/>
        <end position="510"/>
    </location>
</feature>